<accession>A0A6A4RKM1</accession>
<protein>
    <submittedName>
        <fullName evidence="5">NUDIX domain-containing protein</fullName>
    </submittedName>
</protein>
<organism evidence="5 8">
    <name type="scientific">Parasedimentitalea maritima</name>
    <dbReference type="NCBI Taxonomy" id="2578117"/>
    <lineage>
        <taxon>Bacteria</taxon>
        <taxon>Pseudomonadati</taxon>
        <taxon>Pseudomonadota</taxon>
        <taxon>Alphaproteobacteria</taxon>
        <taxon>Rhodobacterales</taxon>
        <taxon>Paracoccaceae</taxon>
        <taxon>Parasedimentitalea</taxon>
    </lineage>
</organism>
<dbReference type="PANTHER" id="PTHR43046">
    <property type="entry name" value="GDP-MANNOSE MANNOSYL HYDROLASE"/>
    <property type="match status" value="1"/>
</dbReference>
<dbReference type="Proteomes" id="UP000441586">
    <property type="component" value="Unassembled WGS sequence"/>
</dbReference>
<dbReference type="PROSITE" id="PS51462">
    <property type="entry name" value="NUDIX"/>
    <property type="match status" value="1"/>
</dbReference>
<dbReference type="Gene3D" id="3.90.79.10">
    <property type="entry name" value="Nucleoside Triphosphate Pyrophosphohydrolase"/>
    <property type="match status" value="1"/>
</dbReference>
<dbReference type="PRINTS" id="PR00502">
    <property type="entry name" value="NUDIXFAMILY"/>
</dbReference>
<evidence type="ECO:0000256" key="3">
    <source>
        <dbReference type="RuleBase" id="RU003476"/>
    </source>
</evidence>
<comment type="similarity">
    <text evidence="3">Belongs to the Nudix hydrolase family.</text>
</comment>
<dbReference type="InterPro" id="IPR020084">
    <property type="entry name" value="NUDIX_hydrolase_CS"/>
</dbReference>
<dbReference type="InterPro" id="IPR000086">
    <property type="entry name" value="NUDIX_hydrolase_dom"/>
</dbReference>
<keyword evidence="2 3" id="KW-0378">Hydrolase</keyword>
<evidence type="ECO:0000313" key="7">
    <source>
        <dbReference type="Proteomes" id="UP000305041"/>
    </source>
</evidence>
<dbReference type="GO" id="GO:0016787">
    <property type="term" value="F:hydrolase activity"/>
    <property type="evidence" value="ECO:0007669"/>
    <property type="project" value="UniProtKB-KW"/>
</dbReference>
<dbReference type="InterPro" id="IPR015797">
    <property type="entry name" value="NUDIX_hydrolase-like_dom_sf"/>
</dbReference>
<gene>
    <name evidence="6" type="ORF">FEE96_10545</name>
    <name evidence="5" type="ORF">GP644_07950</name>
</gene>
<evidence type="ECO:0000256" key="1">
    <source>
        <dbReference type="ARBA" id="ARBA00001946"/>
    </source>
</evidence>
<proteinExistence type="inferred from homology"/>
<dbReference type="AlphaFoldDB" id="A0A5R8ZJI0"/>
<reference evidence="6 7" key="1">
    <citation type="submission" date="2019-05" db="EMBL/GenBank/DDBJ databases">
        <title>Draft genome sequence of Pelagicola sp. DSW4-44.</title>
        <authorList>
            <person name="Oh J."/>
        </authorList>
    </citation>
    <scope>NUCLEOTIDE SEQUENCE [LARGE SCALE GENOMIC DNA]</scope>
    <source>
        <strain evidence="6 7">DSW4-44</strain>
    </source>
</reference>
<evidence type="ECO:0000313" key="5">
    <source>
        <dbReference type="EMBL" id="KAE9631135.1"/>
    </source>
</evidence>
<evidence type="ECO:0000313" key="8">
    <source>
        <dbReference type="Proteomes" id="UP000441586"/>
    </source>
</evidence>
<dbReference type="PROSITE" id="PS00893">
    <property type="entry name" value="NUDIX_BOX"/>
    <property type="match status" value="1"/>
</dbReference>
<comment type="caution">
    <text evidence="5">The sequence shown here is derived from an EMBL/GenBank/DDBJ whole genome shotgun (WGS) entry which is preliminary data.</text>
</comment>
<dbReference type="InterPro" id="IPR020476">
    <property type="entry name" value="Nudix_hydrolase"/>
</dbReference>
<dbReference type="Pfam" id="PF00293">
    <property type="entry name" value="NUDIX"/>
    <property type="match status" value="1"/>
</dbReference>
<dbReference type="PANTHER" id="PTHR43046:SF14">
    <property type="entry name" value="MUTT_NUDIX FAMILY PROTEIN"/>
    <property type="match status" value="1"/>
</dbReference>
<evidence type="ECO:0000259" key="4">
    <source>
        <dbReference type="PROSITE" id="PS51462"/>
    </source>
</evidence>
<name>A0A5R8ZJI0_9RHOB</name>
<evidence type="ECO:0000313" key="6">
    <source>
        <dbReference type="EMBL" id="TLP65919.1"/>
    </source>
</evidence>
<dbReference type="RefSeq" id="WP_138162985.1">
    <property type="nucleotide sequence ID" value="NZ_VAUA01000004.1"/>
</dbReference>
<keyword evidence="7" id="KW-1185">Reference proteome</keyword>
<dbReference type="CDD" id="cd04682">
    <property type="entry name" value="NUDIX_Hydrolase"/>
    <property type="match status" value="1"/>
</dbReference>
<sequence>MEFTGAKLALFLGHDLLVIQRDDKPDIPFPNHWDLPGGGREAGETPAQCALRETYEEVGLRLQETDLIWAKEYQRTSGKMWFFVSHQPAKMVDQICFGNEGQGWKLMTSAEYCKHPMAVPHFVAQLCEYLEEIGR</sequence>
<comment type="cofactor">
    <cofactor evidence="1">
        <name>Mg(2+)</name>
        <dbReference type="ChEBI" id="CHEBI:18420"/>
    </cofactor>
</comment>
<dbReference type="OrthoDB" id="289720at2"/>
<dbReference type="EMBL" id="WSFO01000003">
    <property type="protein sequence ID" value="KAE9631135.1"/>
    <property type="molecule type" value="Genomic_DNA"/>
</dbReference>
<evidence type="ECO:0000256" key="2">
    <source>
        <dbReference type="ARBA" id="ARBA00022801"/>
    </source>
</evidence>
<dbReference type="Proteomes" id="UP000305041">
    <property type="component" value="Unassembled WGS sequence"/>
</dbReference>
<feature type="domain" description="Nudix hydrolase" evidence="4">
    <location>
        <begin position="1"/>
        <end position="132"/>
    </location>
</feature>
<accession>A0A5R8ZJI0</accession>
<reference evidence="5 8" key="2">
    <citation type="submission" date="2019-12" db="EMBL/GenBank/DDBJ databases">
        <authorList>
            <person name="Zhang Y.-J."/>
        </authorList>
    </citation>
    <scope>NUCLEOTIDE SEQUENCE [LARGE SCALE GENOMIC DNA]</scope>
    <source>
        <strain evidence="5 8">H18S-6</strain>
    </source>
</reference>
<dbReference type="EMBL" id="VAUA01000004">
    <property type="protein sequence ID" value="TLP65919.1"/>
    <property type="molecule type" value="Genomic_DNA"/>
</dbReference>
<dbReference type="SUPFAM" id="SSF55811">
    <property type="entry name" value="Nudix"/>
    <property type="match status" value="1"/>
</dbReference>